<evidence type="ECO:0008006" key="5">
    <source>
        <dbReference type="Google" id="ProtNLM"/>
    </source>
</evidence>
<proteinExistence type="predicted"/>
<feature type="region of interest" description="Disordered" evidence="1">
    <location>
        <begin position="25"/>
        <end position="76"/>
    </location>
</feature>
<sequence>MGRLRWLGVAGAALVLAGCSGGGSGTWSDAGSAPASSTSDSSTPTPVVTPTPTQTAQPTPRPTPKPVPKPTAPEADCTGSFKDGRFDFSGSNIFISDQGFTCNGGQMVGYERHKTAITFYVGNKHVTLGPKKSAAIGGYRIRVGIANSKQATFTIDRVTST</sequence>
<reference evidence="3 4" key="1">
    <citation type="submission" date="2019-02" db="EMBL/GenBank/DDBJ databases">
        <title>Kribbella capetownensis sp. nov. and Kribbella speibonae sp. nov., isolated from soil.</title>
        <authorList>
            <person name="Curtis S.M."/>
            <person name="Norton I."/>
            <person name="Everest G.J."/>
            <person name="Meyers P.R."/>
        </authorList>
    </citation>
    <scope>NUCLEOTIDE SEQUENCE [LARGE SCALE GENOMIC DNA]</scope>
    <source>
        <strain evidence="3 4">KCTC 29219</strain>
    </source>
</reference>
<name>A0A4R0H8D6_9ACTN</name>
<feature type="chain" id="PRO_5038580491" description="Lipoprotein" evidence="2">
    <location>
        <begin position="23"/>
        <end position="161"/>
    </location>
</feature>
<feature type="compositionally biased region" description="Pro residues" evidence="1">
    <location>
        <begin position="59"/>
        <end position="71"/>
    </location>
</feature>
<dbReference type="AlphaFoldDB" id="A0A4R0H8D6"/>
<dbReference type="Proteomes" id="UP000292346">
    <property type="component" value="Unassembled WGS sequence"/>
</dbReference>
<organism evidence="3 4">
    <name type="scientific">Kribbella soli</name>
    <dbReference type="NCBI Taxonomy" id="1124743"/>
    <lineage>
        <taxon>Bacteria</taxon>
        <taxon>Bacillati</taxon>
        <taxon>Actinomycetota</taxon>
        <taxon>Actinomycetes</taxon>
        <taxon>Propionibacteriales</taxon>
        <taxon>Kribbellaceae</taxon>
        <taxon>Kribbella</taxon>
    </lineage>
</organism>
<dbReference type="RefSeq" id="WP_131342488.1">
    <property type="nucleotide sequence ID" value="NZ_SJJZ01000003.1"/>
</dbReference>
<accession>A0A4R0H8D6</accession>
<protein>
    <recommendedName>
        <fullName evidence="5">Lipoprotein</fullName>
    </recommendedName>
</protein>
<comment type="caution">
    <text evidence="3">The sequence shown here is derived from an EMBL/GenBank/DDBJ whole genome shotgun (WGS) entry which is preliminary data.</text>
</comment>
<keyword evidence="4" id="KW-1185">Reference proteome</keyword>
<evidence type="ECO:0000256" key="2">
    <source>
        <dbReference type="SAM" id="SignalP"/>
    </source>
</evidence>
<evidence type="ECO:0000313" key="3">
    <source>
        <dbReference type="EMBL" id="TCC05694.1"/>
    </source>
</evidence>
<evidence type="ECO:0000256" key="1">
    <source>
        <dbReference type="SAM" id="MobiDB-lite"/>
    </source>
</evidence>
<feature type="signal peptide" evidence="2">
    <location>
        <begin position="1"/>
        <end position="22"/>
    </location>
</feature>
<keyword evidence="2" id="KW-0732">Signal</keyword>
<dbReference type="OrthoDB" id="3830363at2"/>
<gene>
    <name evidence="3" type="ORF">E0H45_27180</name>
</gene>
<evidence type="ECO:0000313" key="4">
    <source>
        <dbReference type="Proteomes" id="UP000292346"/>
    </source>
</evidence>
<dbReference type="EMBL" id="SJJZ01000003">
    <property type="protein sequence ID" value="TCC05694.1"/>
    <property type="molecule type" value="Genomic_DNA"/>
</dbReference>
<dbReference type="PROSITE" id="PS51257">
    <property type="entry name" value="PROKAR_LIPOPROTEIN"/>
    <property type="match status" value="1"/>
</dbReference>
<feature type="compositionally biased region" description="Low complexity" evidence="1">
    <location>
        <begin position="32"/>
        <end position="58"/>
    </location>
</feature>